<evidence type="ECO:0000313" key="3">
    <source>
        <dbReference type="Proteomes" id="UP000030765"/>
    </source>
</evidence>
<evidence type="ECO:0000313" key="1">
    <source>
        <dbReference type="EMBL" id="KFB34934.1"/>
    </source>
</evidence>
<dbReference type="EnsemblMetazoa" id="ASIC000620-RA">
    <property type="protein sequence ID" value="ASIC000620-PA"/>
    <property type="gene ID" value="ASIC000620"/>
</dbReference>
<reference evidence="1 3" key="1">
    <citation type="journal article" date="2014" name="BMC Genomics">
        <title>Genome sequence of Anopheles sinensis provides insight into genetics basis of mosquito competence for malaria parasites.</title>
        <authorList>
            <person name="Zhou D."/>
            <person name="Zhang D."/>
            <person name="Ding G."/>
            <person name="Shi L."/>
            <person name="Hou Q."/>
            <person name="Ye Y."/>
            <person name="Xu Y."/>
            <person name="Zhou H."/>
            <person name="Xiong C."/>
            <person name="Li S."/>
            <person name="Yu J."/>
            <person name="Hong S."/>
            <person name="Yu X."/>
            <person name="Zou P."/>
            <person name="Chen C."/>
            <person name="Chang X."/>
            <person name="Wang W."/>
            <person name="Lv Y."/>
            <person name="Sun Y."/>
            <person name="Ma L."/>
            <person name="Shen B."/>
            <person name="Zhu C."/>
        </authorList>
    </citation>
    <scope>NUCLEOTIDE SEQUENCE [LARGE SCALE GENOMIC DNA]</scope>
</reference>
<evidence type="ECO:0000313" key="2">
    <source>
        <dbReference type="EnsemblMetazoa" id="ASIC000620-PA"/>
    </source>
</evidence>
<dbReference type="EMBL" id="ATLV01003064">
    <property type="status" value="NOT_ANNOTATED_CDS"/>
    <property type="molecule type" value="Genomic_DNA"/>
</dbReference>
<dbReference type="Proteomes" id="UP000030765">
    <property type="component" value="Unassembled WGS sequence"/>
</dbReference>
<dbReference type="EMBL" id="KE524109">
    <property type="protein sequence ID" value="KFB34934.1"/>
    <property type="molecule type" value="Genomic_DNA"/>
</dbReference>
<sequence length="52" mass="5703">MMPRSIIAAVIKARAGRPLEATSQALTIDRSESVPFGDFNRHTLGRYGGEEE</sequence>
<protein>
    <submittedName>
        <fullName evidence="1 2">Uncharacterized protein</fullName>
    </submittedName>
</protein>
<dbReference type="VEuPathDB" id="VectorBase:ASIC000620"/>
<proteinExistence type="predicted"/>
<accession>A0A084VAE0</accession>
<reference evidence="2" key="2">
    <citation type="submission" date="2020-05" db="UniProtKB">
        <authorList>
            <consortium name="EnsemblMetazoa"/>
        </authorList>
    </citation>
    <scope>IDENTIFICATION</scope>
</reference>
<gene>
    <name evidence="1" type="ORF">ZHAS_00000620</name>
</gene>
<organism evidence="1">
    <name type="scientific">Anopheles sinensis</name>
    <name type="common">Mosquito</name>
    <dbReference type="NCBI Taxonomy" id="74873"/>
    <lineage>
        <taxon>Eukaryota</taxon>
        <taxon>Metazoa</taxon>
        <taxon>Ecdysozoa</taxon>
        <taxon>Arthropoda</taxon>
        <taxon>Hexapoda</taxon>
        <taxon>Insecta</taxon>
        <taxon>Pterygota</taxon>
        <taxon>Neoptera</taxon>
        <taxon>Endopterygota</taxon>
        <taxon>Diptera</taxon>
        <taxon>Nematocera</taxon>
        <taxon>Culicoidea</taxon>
        <taxon>Culicidae</taxon>
        <taxon>Anophelinae</taxon>
        <taxon>Anopheles</taxon>
    </lineage>
</organism>
<dbReference type="AlphaFoldDB" id="A0A084VAE0"/>
<name>A0A084VAE0_ANOSI</name>
<keyword evidence="3" id="KW-1185">Reference proteome</keyword>